<dbReference type="Proteomes" id="UP001156614">
    <property type="component" value="Unassembled WGS sequence"/>
</dbReference>
<dbReference type="AlphaFoldDB" id="A0A1B6VM97"/>
<sequence>MSQNPALPPSSTDDSKAFRHDLRNALSPAMLCADILTSHSDESVRKHAGTIVEALEKALRLLKKPTSSQ</sequence>
<name>A0A1B6VM97_9PROT</name>
<dbReference type="EMBL" id="LUTU01000005">
    <property type="protein sequence ID" value="OAJ68343.1"/>
    <property type="molecule type" value="Genomic_DNA"/>
</dbReference>
<reference evidence="2 3" key="2">
    <citation type="submission" date="2016-03" db="EMBL/GenBank/DDBJ databases">
        <title>Draft genome sequence of Gluconobacter cerinus strain CECT 9110.</title>
        <authorList>
            <person name="Sainz F."/>
            <person name="Mas A."/>
            <person name="Torija M.J."/>
        </authorList>
    </citation>
    <scope>NUCLEOTIDE SEQUENCE [LARGE SCALE GENOMIC DNA]</scope>
    <source>
        <strain evidence="2 3">CECT 9110</strain>
    </source>
</reference>
<keyword evidence="4" id="KW-1185">Reference proteome</keyword>
<comment type="caution">
    <text evidence="2">The sequence shown here is derived from an EMBL/GenBank/DDBJ whole genome shotgun (WGS) entry which is preliminary data.</text>
</comment>
<accession>A0A1B6VM97</accession>
<dbReference type="EMBL" id="BSNU01000002">
    <property type="protein sequence ID" value="GLQ62502.1"/>
    <property type="molecule type" value="Genomic_DNA"/>
</dbReference>
<evidence type="ECO:0000313" key="3">
    <source>
        <dbReference type="Proteomes" id="UP000077786"/>
    </source>
</evidence>
<protein>
    <submittedName>
        <fullName evidence="2">Uncharacterized protein</fullName>
    </submittedName>
</protein>
<reference evidence="1" key="1">
    <citation type="journal article" date="2014" name="Int. J. Syst. Evol. Microbiol.">
        <title>Complete genome sequence of Corynebacterium casei LMG S-19264T (=DSM 44701T), isolated from a smear-ripened cheese.</title>
        <authorList>
            <consortium name="US DOE Joint Genome Institute (JGI-PGF)"/>
            <person name="Walter F."/>
            <person name="Albersmeier A."/>
            <person name="Kalinowski J."/>
            <person name="Ruckert C."/>
        </authorList>
    </citation>
    <scope>NUCLEOTIDE SEQUENCE</scope>
    <source>
        <strain evidence="1">NBRC 3267</strain>
    </source>
</reference>
<reference evidence="1" key="4">
    <citation type="submission" date="2023-01" db="EMBL/GenBank/DDBJ databases">
        <title>Draft genome sequence of Gluconobacter cerinus strain NBRC 3267.</title>
        <authorList>
            <person name="Sun Q."/>
            <person name="Mori K."/>
        </authorList>
    </citation>
    <scope>NUCLEOTIDE SEQUENCE</scope>
    <source>
        <strain evidence="1">NBRC 3267</strain>
    </source>
</reference>
<gene>
    <name evidence="2" type="ORF">A0123_01047</name>
    <name evidence="1" type="ORF">GCM10007867_13470</name>
</gene>
<reference evidence="4" key="3">
    <citation type="journal article" date="2019" name="Int. J. Syst. Evol. Microbiol.">
        <title>The Global Catalogue of Microorganisms (GCM) 10K type strain sequencing project: providing services to taxonomists for standard genome sequencing and annotation.</title>
        <authorList>
            <consortium name="The Broad Institute Genomics Platform"/>
            <consortium name="The Broad Institute Genome Sequencing Center for Infectious Disease"/>
            <person name="Wu L."/>
            <person name="Ma J."/>
        </authorList>
    </citation>
    <scope>NUCLEOTIDE SEQUENCE [LARGE SCALE GENOMIC DNA]</scope>
    <source>
        <strain evidence="4">NBRC 3267</strain>
    </source>
</reference>
<evidence type="ECO:0000313" key="4">
    <source>
        <dbReference type="Proteomes" id="UP001156614"/>
    </source>
</evidence>
<evidence type="ECO:0000313" key="1">
    <source>
        <dbReference type="EMBL" id="GLQ62502.1"/>
    </source>
</evidence>
<evidence type="ECO:0000313" key="2">
    <source>
        <dbReference type="EMBL" id="OAJ68343.1"/>
    </source>
</evidence>
<dbReference type="GeneID" id="89649343"/>
<organism evidence="2 3">
    <name type="scientific">Gluconobacter cerinus</name>
    <dbReference type="NCBI Taxonomy" id="38307"/>
    <lineage>
        <taxon>Bacteria</taxon>
        <taxon>Pseudomonadati</taxon>
        <taxon>Pseudomonadota</taxon>
        <taxon>Alphaproteobacteria</taxon>
        <taxon>Acetobacterales</taxon>
        <taxon>Acetobacteraceae</taxon>
        <taxon>Gluconobacter</taxon>
    </lineage>
</organism>
<dbReference type="RefSeq" id="WP_232309105.1">
    <property type="nucleotide sequence ID" value="NZ_BEWM01000001.1"/>
</dbReference>
<dbReference type="Proteomes" id="UP000077786">
    <property type="component" value="Unassembled WGS sequence"/>
</dbReference>
<proteinExistence type="predicted"/>